<dbReference type="Pfam" id="PF12704">
    <property type="entry name" value="MacB_PCD"/>
    <property type="match status" value="1"/>
</dbReference>
<evidence type="ECO:0000256" key="1">
    <source>
        <dbReference type="ARBA" id="ARBA00004651"/>
    </source>
</evidence>
<comment type="similarity">
    <text evidence="6">Belongs to the ABC-4 integral membrane protein family.</text>
</comment>
<feature type="transmembrane region" description="Helical" evidence="7">
    <location>
        <begin position="285"/>
        <end position="312"/>
    </location>
</feature>
<dbReference type="AlphaFoldDB" id="A0A4R1L6S2"/>
<dbReference type="RefSeq" id="WP_131996630.1">
    <property type="nucleotide sequence ID" value="NZ_SMGK01000003.1"/>
</dbReference>
<evidence type="ECO:0000259" key="9">
    <source>
        <dbReference type="Pfam" id="PF12704"/>
    </source>
</evidence>
<dbReference type="PANTHER" id="PTHR30572">
    <property type="entry name" value="MEMBRANE COMPONENT OF TRANSPORTER-RELATED"/>
    <property type="match status" value="1"/>
</dbReference>
<keyword evidence="5 7" id="KW-0472">Membrane</keyword>
<feature type="domain" description="MacB-like periplasmic core" evidence="9">
    <location>
        <begin position="23"/>
        <end position="251"/>
    </location>
</feature>
<name>A0A4R1L6S2_9BACT</name>
<evidence type="ECO:0000313" key="11">
    <source>
        <dbReference type="Proteomes" id="UP000295210"/>
    </source>
</evidence>
<feature type="domain" description="ABC3 transporter permease C-terminal" evidence="8">
    <location>
        <begin position="293"/>
        <end position="404"/>
    </location>
</feature>
<dbReference type="GO" id="GO:0005886">
    <property type="term" value="C:plasma membrane"/>
    <property type="evidence" value="ECO:0007669"/>
    <property type="project" value="UniProtKB-SubCell"/>
</dbReference>
<evidence type="ECO:0000313" key="10">
    <source>
        <dbReference type="EMBL" id="TCK72780.1"/>
    </source>
</evidence>
<dbReference type="PANTHER" id="PTHR30572:SF4">
    <property type="entry name" value="ABC TRANSPORTER PERMEASE YTRF"/>
    <property type="match status" value="1"/>
</dbReference>
<evidence type="ECO:0000256" key="4">
    <source>
        <dbReference type="ARBA" id="ARBA00022989"/>
    </source>
</evidence>
<sequence>MLNHWMSTIRVAFAALKTNRVRSALTMLGIVIGVAAVIATVAVGTGASQRVQAQIASIGSNMIILIPGSLTSSGMQLGTGTVTTLTRSDARELSEQCADIKDAAPAVRGAASVIYEGNNWGTTILGTTPAYLRIRDIAIAQGEALSEQDVEKASKVALLGSTVVEKLYGGADPIGTIVRIKQVPFIVQGVLASKGQSAGGQDQDDIVLLPITSAKQKVLGFKSANADAVDAILIQARSGDQLDAAQEEARALLRQRHHLLPDEEDDFSMRNLEEILKAQVTSSRIMSLMLAAVASVSLLVGGIGIMNIMLVSVRERTREIGLRQAVGAKTRDILLQFLVEATTLSIFGGIVGIMTGIATSVIISHFAGWQTVISPAAVLLAVVFSALVGIGFGFYPARKAAYLDPIEALRFE</sequence>
<keyword evidence="2" id="KW-1003">Cell membrane</keyword>
<evidence type="ECO:0000256" key="2">
    <source>
        <dbReference type="ARBA" id="ARBA00022475"/>
    </source>
</evidence>
<dbReference type="InterPro" id="IPR025857">
    <property type="entry name" value="MacB_PCD"/>
</dbReference>
<gene>
    <name evidence="10" type="ORF">C7378_2370</name>
</gene>
<organism evidence="10 11">
    <name type="scientific">Acidipila rosea</name>
    <dbReference type="NCBI Taxonomy" id="768535"/>
    <lineage>
        <taxon>Bacteria</taxon>
        <taxon>Pseudomonadati</taxon>
        <taxon>Acidobacteriota</taxon>
        <taxon>Terriglobia</taxon>
        <taxon>Terriglobales</taxon>
        <taxon>Acidobacteriaceae</taxon>
        <taxon>Acidipila</taxon>
    </lineage>
</organism>
<dbReference type="InterPro" id="IPR050250">
    <property type="entry name" value="Macrolide_Exporter_MacB"/>
</dbReference>
<reference evidence="10 11" key="1">
    <citation type="submission" date="2019-03" db="EMBL/GenBank/DDBJ databases">
        <title>Genomic Encyclopedia of Type Strains, Phase IV (KMG-IV): sequencing the most valuable type-strain genomes for metagenomic binning, comparative biology and taxonomic classification.</title>
        <authorList>
            <person name="Goeker M."/>
        </authorList>
    </citation>
    <scope>NUCLEOTIDE SEQUENCE [LARGE SCALE GENOMIC DNA]</scope>
    <source>
        <strain evidence="10 11">DSM 103428</strain>
    </source>
</reference>
<dbReference type="GO" id="GO:0022857">
    <property type="term" value="F:transmembrane transporter activity"/>
    <property type="evidence" value="ECO:0007669"/>
    <property type="project" value="TreeGrafter"/>
</dbReference>
<keyword evidence="11" id="KW-1185">Reference proteome</keyword>
<dbReference type="Proteomes" id="UP000295210">
    <property type="component" value="Unassembled WGS sequence"/>
</dbReference>
<comment type="caution">
    <text evidence="10">The sequence shown here is derived from an EMBL/GenBank/DDBJ whole genome shotgun (WGS) entry which is preliminary data.</text>
</comment>
<evidence type="ECO:0000259" key="8">
    <source>
        <dbReference type="Pfam" id="PF02687"/>
    </source>
</evidence>
<evidence type="ECO:0000256" key="7">
    <source>
        <dbReference type="SAM" id="Phobius"/>
    </source>
</evidence>
<keyword evidence="4 7" id="KW-1133">Transmembrane helix</keyword>
<evidence type="ECO:0000256" key="6">
    <source>
        <dbReference type="ARBA" id="ARBA00038076"/>
    </source>
</evidence>
<feature type="transmembrane region" description="Helical" evidence="7">
    <location>
        <begin position="21"/>
        <end position="44"/>
    </location>
</feature>
<feature type="transmembrane region" description="Helical" evidence="7">
    <location>
        <begin position="372"/>
        <end position="395"/>
    </location>
</feature>
<proteinExistence type="inferred from homology"/>
<evidence type="ECO:0000256" key="3">
    <source>
        <dbReference type="ARBA" id="ARBA00022692"/>
    </source>
</evidence>
<protein>
    <submittedName>
        <fullName evidence="10">Putative ABC transport system permease protein</fullName>
    </submittedName>
</protein>
<comment type="subcellular location">
    <subcellularLocation>
        <location evidence="1">Cell membrane</location>
        <topology evidence="1">Multi-pass membrane protein</topology>
    </subcellularLocation>
</comment>
<dbReference type="InterPro" id="IPR003838">
    <property type="entry name" value="ABC3_permease_C"/>
</dbReference>
<accession>A0A4R1L6S2</accession>
<evidence type="ECO:0000256" key="5">
    <source>
        <dbReference type="ARBA" id="ARBA00023136"/>
    </source>
</evidence>
<dbReference type="OrthoDB" id="9770099at2"/>
<dbReference type="EMBL" id="SMGK01000003">
    <property type="protein sequence ID" value="TCK72780.1"/>
    <property type="molecule type" value="Genomic_DNA"/>
</dbReference>
<keyword evidence="3 7" id="KW-0812">Transmembrane</keyword>
<dbReference type="Pfam" id="PF02687">
    <property type="entry name" value="FtsX"/>
    <property type="match status" value="1"/>
</dbReference>
<feature type="transmembrane region" description="Helical" evidence="7">
    <location>
        <begin position="333"/>
        <end position="366"/>
    </location>
</feature>